<dbReference type="InterPro" id="IPR017896">
    <property type="entry name" value="4Fe4S_Fe-S-bd"/>
</dbReference>
<dbReference type="PROSITE" id="PS51379">
    <property type="entry name" value="4FE4S_FER_2"/>
    <property type="match status" value="1"/>
</dbReference>
<keyword evidence="1" id="KW-0547">Nucleotide-binding</keyword>
<dbReference type="PROSITE" id="PS00211">
    <property type="entry name" value="ABC_TRANSPORTER_1"/>
    <property type="match status" value="2"/>
</dbReference>
<comment type="caution">
    <text evidence="5">The sequence shown here is derived from an EMBL/GenBank/DDBJ whole genome shotgun (WGS) entry which is preliminary data.</text>
</comment>
<dbReference type="Pfam" id="PF04068">
    <property type="entry name" value="Fer4_RLI"/>
    <property type="match status" value="1"/>
</dbReference>
<dbReference type="GO" id="GO:0016491">
    <property type="term" value="F:oxidoreductase activity"/>
    <property type="evidence" value="ECO:0007669"/>
    <property type="project" value="UniProtKB-ARBA"/>
</dbReference>
<dbReference type="PANTHER" id="PTHR19248">
    <property type="entry name" value="ATP-BINDING TRANSPORT PROTEIN-RELATED"/>
    <property type="match status" value="1"/>
</dbReference>
<dbReference type="EMBL" id="DTBQ01000102">
    <property type="protein sequence ID" value="HGM46841.1"/>
    <property type="molecule type" value="Genomic_DNA"/>
</dbReference>
<protein>
    <submittedName>
        <fullName evidence="5">Ribosome biogenesis/translation initiation ATPase RLI</fullName>
    </submittedName>
</protein>
<organism evidence="5">
    <name type="scientific">Thermofilum pendens</name>
    <dbReference type="NCBI Taxonomy" id="2269"/>
    <lineage>
        <taxon>Archaea</taxon>
        <taxon>Thermoproteota</taxon>
        <taxon>Thermoprotei</taxon>
        <taxon>Thermofilales</taxon>
        <taxon>Thermofilaceae</taxon>
        <taxon>Thermofilum</taxon>
    </lineage>
</organism>
<dbReference type="GO" id="GO:0016887">
    <property type="term" value="F:ATP hydrolysis activity"/>
    <property type="evidence" value="ECO:0007669"/>
    <property type="project" value="InterPro"/>
</dbReference>
<dbReference type="Pfam" id="PF00037">
    <property type="entry name" value="Fer4"/>
    <property type="match status" value="1"/>
</dbReference>
<evidence type="ECO:0000313" key="5">
    <source>
        <dbReference type="EMBL" id="HGM46841.1"/>
    </source>
</evidence>
<evidence type="ECO:0000256" key="2">
    <source>
        <dbReference type="ARBA" id="ARBA00022840"/>
    </source>
</evidence>
<feature type="domain" description="ABC transporter" evidence="3">
    <location>
        <begin position="311"/>
        <end position="556"/>
    </location>
</feature>
<evidence type="ECO:0000259" key="4">
    <source>
        <dbReference type="PROSITE" id="PS51379"/>
    </source>
</evidence>
<dbReference type="AlphaFoldDB" id="A0A7C4D2A1"/>
<feature type="domain" description="4Fe-4S ferredoxin-type" evidence="4">
    <location>
        <begin position="41"/>
        <end position="70"/>
    </location>
</feature>
<evidence type="ECO:0000256" key="1">
    <source>
        <dbReference type="ARBA" id="ARBA00022741"/>
    </source>
</evidence>
<dbReference type="SUPFAM" id="SSF52540">
    <property type="entry name" value="P-loop containing nucleoside triphosphate hydrolases"/>
    <property type="match status" value="2"/>
</dbReference>
<dbReference type="FunFam" id="3.40.50.300:FF:001546">
    <property type="entry name" value="RNase L inhibitor homolog"/>
    <property type="match status" value="1"/>
</dbReference>
<dbReference type="GO" id="GO:0005524">
    <property type="term" value="F:ATP binding"/>
    <property type="evidence" value="ECO:0007669"/>
    <property type="project" value="UniProtKB-KW"/>
</dbReference>
<dbReference type="PROSITE" id="PS50893">
    <property type="entry name" value="ABC_TRANSPORTER_2"/>
    <property type="match status" value="2"/>
</dbReference>
<keyword evidence="2" id="KW-0067">ATP-binding</keyword>
<dbReference type="InterPro" id="IPR003439">
    <property type="entry name" value="ABC_transporter-like_ATP-bd"/>
</dbReference>
<feature type="domain" description="ABC transporter" evidence="3">
    <location>
        <begin position="65"/>
        <end position="309"/>
    </location>
</feature>
<dbReference type="InterPro" id="IPR017871">
    <property type="entry name" value="ABC_transporter-like_CS"/>
</dbReference>
<dbReference type="InterPro" id="IPR007209">
    <property type="entry name" value="RNaseL-inhib-like_metal-bd_dom"/>
</dbReference>
<dbReference type="InterPro" id="IPR027417">
    <property type="entry name" value="P-loop_NTPase"/>
</dbReference>
<gene>
    <name evidence="5" type="ORF">ENU21_03685</name>
</gene>
<dbReference type="NCBIfam" id="NF009945">
    <property type="entry name" value="PRK13409.1"/>
    <property type="match status" value="1"/>
</dbReference>
<dbReference type="FunFam" id="3.40.50.300:FF:000152">
    <property type="entry name" value="ATP-binding cassette, sub-family E, member 1"/>
    <property type="match status" value="1"/>
</dbReference>
<dbReference type="SMART" id="SM00382">
    <property type="entry name" value="AAA"/>
    <property type="match status" value="2"/>
</dbReference>
<dbReference type="Pfam" id="PF00005">
    <property type="entry name" value="ABC_tran"/>
    <property type="match status" value="2"/>
</dbReference>
<reference evidence="5" key="1">
    <citation type="journal article" date="2020" name="mSystems">
        <title>Genome- and Community-Level Interaction Insights into Carbon Utilization and Element Cycling Functions of Hydrothermarchaeota in Hydrothermal Sediment.</title>
        <authorList>
            <person name="Zhou Z."/>
            <person name="Liu Y."/>
            <person name="Xu W."/>
            <person name="Pan J."/>
            <person name="Luo Z.H."/>
            <person name="Li M."/>
        </authorList>
    </citation>
    <scope>NUCLEOTIDE SEQUENCE</scope>
    <source>
        <strain evidence="5">SpSt-649</strain>
    </source>
</reference>
<evidence type="ECO:0000259" key="3">
    <source>
        <dbReference type="PROSITE" id="PS50893"/>
    </source>
</evidence>
<dbReference type="InterPro" id="IPR013283">
    <property type="entry name" value="RLI1"/>
</dbReference>
<proteinExistence type="predicted"/>
<dbReference type="InterPro" id="IPR003593">
    <property type="entry name" value="AAA+_ATPase"/>
</dbReference>
<dbReference type="PRINTS" id="PR01868">
    <property type="entry name" value="ABCEFAMILY"/>
</dbReference>
<dbReference type="PROSITE" id="PS00198">
    <property type="entry name" value="4FE4S_FER_1"/>
    <property type="match status" value="1"/>
</dbReference>
<dbReference type="SUPFAM" id="SSF54862">
    <property type="entry name" value="4Fe-4S ferredoxins"/>
    <property type="match status" value="1"/>
</dbReference>
<name>A0A7C4D2A1_THEPE</name>
<dbReference type="InterPro" id="IPR017900">
    <property type="entry name" value="4Fe4S_Fe_S_CS"/>
</dbReference>
<dbReference type="Gene3D" id="3.40.50.300">
    <property type="entry name" value="P-loop containing nucleotide triphosphate hydrolases"/>
    <property type="match status" value="2"/>
</dbReference>
<accession>A0A7C4D2A1</accession>
<sequence length="601" mass="66817">MRLAVVERSLCKPKKCNLECVRFCPINRTGSKCVWLDEADGKARISEELCVGCGICVKKCPFTAITVVNLPEKLSRYLVHRYGPNGFELFKLPVPKEGLSLGILGSNGVGKSTALKILSGQLKPNLGRVDGEASWDEVIDFFKGSELQPYMQKLANGKLRAVLKPQAIDPLRKLKLSVGEALAKVDERGAAREVGGALGLLEIWDRPLSYLSGGELQKVAIAAAVLRDAQVYLFDEPSSYLDVRERLRVAGLIRSLVRPGVYVIVVEHDLAVLDYVSDIVSIFYGEPGAYGVVGLVKGARAAINAYIEGYIREENVRFRDYRIEFHEHPPPVQWPSESVIMRWSSLEKTLGDFQLRVGEGALHKGEVLGIVGPNGIGKTTFVRMIVGELEPDSGWVERPGTLTLSYKPQFLGEVKLEGSVREYFKESGVNFESSVLQSELFRPLRIAPLLDSQLAELSGGELQRVLVAAALGREASIYLLDEPMAYLDVEQRYAVARVVKRLTAERGAATLVVEHDVVAVDFLSTTLMVFTGIPGKRGEGSSPVDMRKGMNAFLREVDLTFRRDPQTKRPRINKPGSWLDRYQKEVLKEYYYAVLEEKEER</sequence>